<evidence type="ECO:0000313" key="3">
    <source>
        <dbReference type="EMBL" id="MFH4974786.1"/>
    </source>
</evidence>
<dbReference type="AlphaFoldDB" id="A0ABD6EBK0"/>
<dbReference type="EMBL" id="JBGFUD010000563">
    <property type="protein sequence ID" value="MFH4974786.1"/>
    <property type="molecule type" value="Genomic_DNA"/>
</dbReference>
<gene>
    <name evidence="3" type="ORF">AB6A40_001495</name>
</gene>
<protein>
    <submittedName>
        <fullName evidence="3">Uncharacterized protein</fullName>
    </submittedName>
</protein>
<name>A0ABD6EBK0_9BILA</name>
<keyword evidence="4" id="KW-1185">Reference proteome</keyword>
<reference evidence="3 4" key="1">
    <citation type="submission" date="2024-08" db="EMBL/GenBank/DDBJ databases">
        <title>Gnathostoma spinigerum genome.</title>
        <authorList>
            <person name="Gonzalez-Bertolin B."/>
            <person name="Monzon S."/>
            <person name="Zaballos A."/>
            <person name="Jimenez P."/>
            <person name="Dekumyoy P."/>
            <person name="Varona S."/>
            <person name="Cuesta I."/>
            <person name="Sumanam S."/>
            <person name="Adisakwattana P."/>
            <person name="Gasser R.B."/>
            <person name="Hernandez-Gonzalez A."/>
            <person name="Young N.D."/>
            <person name="Perteguer M.J."/>
        </authorList>
    </citation>
    <scope>NUCLEOTIDE SEQUENCE [LARGE SCALE GENOMIC DNA]</scope>
    <source>
        <strain evidence="3">AL3</strain>
        <tissue evidence="3">Liver</tissue>
    </source>
</reference>
<evidence type="ECO:0000256" key="2">
    <source>
        <dbReference type="SAM" id="Phobius"/>
    </source>
</evidence>
<feature type="compositionally biased region" description="Polar residues" evidence="1">
    <location>
        <begin position="317"/>
        <end position="337"/>
    </location>
</feature>
<keyword evidence="2" id="KW-1133">Transmembrane helix</keyword>
<evidence type="ECO:0000313" key="4">
    <source>
        <dbReference type="Proteomes" id="UP001608902"/>
    </source>
</evidence>
<comment type="caution">
    <text evidence="3">The sequence shown here is derived from an EMBL/GenBank/DDBJ whole genome shotgun (WGS) entry which is preliminary data.</text>
</comment>
<dbReference type="Proteomes" id="UP001608902">
    <property type="component" value="Unassembled WGS sequence"/>
</dbReference>
<feature type="transmembrane region" description="Helical" evidence="2">
    <location>
        <begin position="214"/>
        <end position="235"/>
    </location>
</feature>
<keyword evidence="2" id="KW-0472">Membrane</keyword>
<organism evidence="3 4">
    <name type="scientific">Gnathostoma spinigerum</name>
    <dbReference type="NCBI Taxonomy" id="75299"/>
    <lineage>
        <taxon>Eukaryota</taxon>
        <taxon>Metazoa</taxon>
        <taxon>Ecdysozoa</taxon>
        <taxon>Nematoda</taxon>
        <taxon>Chromadorea</taxon>
        <taxon>Rhabditida</taxon>
        <taxon>Spirurina</taxon>
        <taxon>Gnathostomatomorpha</taxon>
        <taxon>Gnathostomatoidea</taxon>
        <taxon>Gnathostomatidae</taxon>
        <taxon>Gnathostoma</taxon>
    </lineage>
</organism>
<feature type="region of interest" description="Disordered" evidence="1">
    <location>
        <begin position="296"/>
        <end position="337"/>
    </location>
</feature>
<accession>A0ABD6EBK0</accession>
<proteinExistence type="predicted"/>
<sequence length="337" mass="38528">MYCAFRNMTYAFMQIPYWMPSVVSESVPENYSEHNISQSYLENYHNLPNCFSPGVNLKWTFFDASYGTYLYGISDVRGLSSTSYVFTEHAIYWTKLTEALSDIERKWVMVESVSGGILVLRSIMGDRKVLTIMDEFDPSLYEDLIEDNGIRSLAFYRGELRAEQVGEVIVERDVSEEPSTTPAIIYPNLTAEYEWNGTETCTLPVFQRDYFKAFIIKVCLCDLILTLLLAVLIIAHRSRIIPAYRRERIRVVLRNIKEQMNDKQRILKRAKFRLALIRFLARRRAAAIRALKKQTGDTSSTSEDVSDESKAKAVRSSVGTPTAGSNQIKLNASNSSH</sequence>
<keyword evidence="2" id="KW-0812">Transmembrane</keyword>
<evidence type="ECO:0000256" key="1">
    <source>
        <dbReference type="SAM" id="MobiDB-lite"/>
    </source>
</evidence>